<evidence type="ECO:0000256" key="6">
    <source>
        <dbReference type="ARBA" id="ARBA00048169"/>
    </source>
</evidence>
<evidence type="ECO:0000259" key="9">
    <source>
        <dbReference type="Pfam" id="PF00590"/>
    </source>
</evidence>
<dbReference type="InterPro" id="IPR006366">
    <property type="entry name" value="CobA/CysG_C"/>
</dbReference>
<dbReference type="SUPFAM" id="SSF54782">
    <property type="entry name" value="Porphobilinogen deaminase (hydroxymethylbilane synthase), C-terminal domain"/>
    <property type="match status" value="1"/>
</dbReference>
<dbReference type="Gene3D" id="3.40.1010.10">
    <property type="entry name" value="Cobalt-precorrin-4 Transmethylase, Domain 1"/>
    <property type="match status" value="1"/>
</dbReference>
<evidence type="ECO:0000256" key="5">
    <source>
        <dbReference type="ARBA" id="ARBA00023244"/>
    </source>
</evidence>
<accession>A0A9D1A3D3</accession>
<dbReference type="GO" id="GO:0004418">
    <property type="term" value="F:hydroxymethylbilane synthase activity"/>
    <property type="evidence" value="ECO:0007669"/>
    <property type="project" value="UniProtKB-UniRule"/>
</dbReference>
<dbReference type="CDD" id="cd11642">
    <property type="entry name" value="SUMT"/>
    <property type="match status" value="1"/>
</dbReference>
<keyword evidence="3 8" id="KW-0808">Transferase</keyword>
<dbReference type="PROSITE" id="PS00840">
    <property type="entry name" value="SUMT_2"/>
    <property type="match status" value="1"/>
</dbReference>
<dbReference type="InterPro" id="IPR014777">
    <property type="entry name" value="4pyrrole_Mease_sub1"/>
</dbReference>
<comment type="caution">
    <text evidence="12">The sequence shown here is derived from an EMBL/GenBank/DDBJ whole genome shotgun (WGS) entry which is preliminary data.</text>
</comment>
<evidence type="ECO:0000256" key="2">
    <source>
        <dbReference type="ARBA" id="ARBA00022603"/>
    </source>
</evidence>
<dbReference type="InterPro" id="IPR003754">
    <property type="entry name" value="4pyrrol_synth_uPrphyn_synth"/>
</dbReference>
<keyword evidence="4" id="KW-0949">S-adenosyl-L-methionine</keyword>
<dbReference type="SUPFAM" id="SSF53850">
    <property type="entry name" value="Periplasmic binding protein-like II"/>
    <property type="match status" value="1"/>
</dbReference>
<sequence>MAKEGEKTCIRLGTRGSKLALAQTRMVADAIQNICPEAEVELVTLVTKGDRIQGKSLVEFGGKGAFVEEFEQAILDGTIDLAVHSAKDMPVELSPGLTIGAVLPRGDARDVLVTVKDRELPDGTVVVGTGSPRRQLQIHNWMKTHWDKEAECRLLRGNVNTRLEKLWNGEYDAIVLAAAGLFRLSLDSDPRFRFTFLPETELIPAGGQAIIAVESREGDTLSGILPAINHEPSMQALLAERLVLKRFGAGCNEAIAVYGWEEKEQFHLKLMRETADGILRREVWGPPGSSMELANQIAGEGGLVSLVGAGPGDPELITEKGRKILMQAQVLVYDRLASEELVRMAPEDCEKIYAGKESGRHFMNQQEINRLLVKKALEGKRVVRLKGGDSFVFGRGGEEVLALKEAGISYEVIPGITSAIGALESCGIPVTHRGIAESFHVITGHRAEGVLKELPLYAALPGTLVFLMGLSNLEAIAKGLMEAGMAPDTPAAVVMEGTLPGELCVRGTLENLSLRVREANVKSPAVIVVGKTAGFSFSCRENRPLYGITVAVTGTEGMYDKLSHGLSLAGARTVRAGRLMVKRQNEKELVGAVKELSSVGWLVFTSRNAISIFFDVMKQERVDLRTLSHVKFAVVGRGTAEYLQKFGFYADYMPDRYTTEDLARGLAEQIQKDGVEERKQVLIPRAAQGSSFLSEMLASSRIPFREISIYDVQMEPVPEEEFAHADYLTFESGSGVRGFFGKMEKEKREALLDRIRPVCIGEVTAAALRMYTDRPILTAEEFTAEGIVEAILKDRKGRM</sequence>
<dbReference type="GO" id="GO:0004851">
    <property type="term" value="F:uroporphyrin-III C-methyltransferase activity"/>
    <property type="evidence" value="ECO:0007669"/>
    <property type="project" value="TreeGrafter"/>
</dbReference>
<dbReference type="Gene3D" id="3.40.50.10090">
    <property type="match status" value="2"/>
</dbReference>
<comment type="similarity">
    <text evidence="8">Belongs to the precorrin methyltransferase family.</text>
</comment>
<dbReference type="InterPro" id="IPR035996">
    <property type="entry name" value="4pyrrol_Methylase_sf"/>
</dbReference>
<dbReference type="NCBIfam" id="NF004790">
    <property type="entry name" value="PRK06136.1"/>
    <property type="match status" value="1"/>
</dbReference>
<dbReference type="CDD" id="cd13647">
    <property type="entry name" value="PBP2_PBGD_2"/>
    <property type="match status" value="1"/>
</dbReference>
<dbReference type="GO" id="GO:0005737">
    <property type="term" value="C:cytoplasm"/>
    <property type="evidence" value="ECO:0007669"/>
    <property type="project" value="UniProtKB-UniRule"/>
</dbReference>
<evidence type="ECO:0000313" key="13">
    <source>
        <dbReference type="Proteomes" id="UP000824250"/>
    </source>
</evidence>
<reference evidence="12" key="1">
    <citation type="submission" date="2020-10" db="EMBL/GenBank/DDBJ databases">
        <authorList>
            <person name="Gilroy R."/>
        </authorList>
    </citation>
    <scope>NUCLEOTIDE SEQUENCE</scope>
    <source>
        <strain evidence="12">CHK180-2868</strain>
    </source>
</reference>
<dbReference type="InterPro" id="IPR003043">
    <property type="entry name" value="Uropor_MeTrfase_CS"/>
</dbReference>
<evidence type="ECO:0000256" key="4">
    <source>
        <dbReference type="ARBA" id="ARBA00022691"/>
    </source>
</evidence>
<feature type="domain" description="Tetrapyrrole biosynthesis uroporphyrinogen III synthase" evidence="11">
    <location>
        <begin position="562"/>
        <end position="789"/>
    </location>
</feature>
<dbReference type="EC" id="2.5.1.61" evidence="7"/>
<feature type="domain" description="Porphobilinogen deaminase N-terminal" evidence="10">
    <location>
        <begin position="10"/>
        <end position="220"/>
    </location>
</feature>
<protein>
    <recommendedName>
        <fullName evidence="7">Hydroxymethylbilane synthase</fullName>
        <ecNumber evidence="7">2.5.1.61</ecNumber>
    </recommendedName>
</protein>
<evidence type="ECO:0000256" key="3">
    <source>
        <dbReference type="ARBA" id="ARBA00022679"/>
    </source>
</evidence>
<dbReference type="GO" id="GO:0004852">
    <property type="term" value="F:uroporphyrinogen-III synthase activity"/>
    <property type="evidence" value="ECO:0007669"/>
    <property type="project" value="InterPro"/>
</dbReference>
<evidence type="ECO:0000256" key="1">
    <source>
        <dbReference type="ARBA" id="ARBA00002869"/>
    </source>
</evidence>
<dbReference type="EMBL" id="DVGC01000027">
    <property type="protein sequence ID" value="HIR05271.1"/>
    <property type="molecule type" value="Genomic_DNA"/>
</dbReference>
<dbReference type="GO" id="GO:0019354">
    <property type="term" value="P:siroheme biosynthetic process"/>
    <property type="evidence" value="ECO:0007669"/>
    <property type="project" value="InterPro"/>
</dbReference>
<dbReference type="SUPFAM" id="SSF53790">
    <property type="entry name" value="Tetrapyrrole methylase"/>
    <property type="match status" value="1"/>
</dbReference>
<gene>
    <name evidence="12" type="primary">cobA</name>
    <name evidence="12" type="ORF">IAB28_04820</name>
</gene>
<reference evidence="12" key="2">
    <citation type="journal article" date="2021" name="PeerJ">
        <title>Extensive microbial diversity within the chicken gut microbiome revealed by metagenomics and culture.</title>
        <authorList>
            <person name="Gilroy R."/>
            <person name="Ravi A."/>
            <person name="Getino M."/>
            <person name="Pursley I."/>
            <person name="Horton D.L."/>
            <person name="Alikhan N.F."/>
            <person name="Baker D."/>
            <person name="Gharbi K."/>
            <person name="Hall N."/>
            <person name="Watson M."/>
            <person name="Adriaenssens E.M."/>
            <person name="Foster-Nyarko E."/>
            <person name="Jarju S."/>
            <person name="Secka A."/>
            <person name="Antonio M."/>
            <person name="Oren A."/>
            <person name="Chaudhuri R.R."/>
            <person name="La Ragione R."/>
            <person name="Hildebrand F."/>
            <person name="Pallen M.J."/>
        </authorList>
    </citation>
    <scope>NUCLEOTIDE SEQUENCE</scope>
    <source>
        <strain evidence="12">CHK180-2868</strain>
    </source>
</reference>
<dbReference type="InterPro" id="IPR000878">
    <property type="entry name" value="4pyrrol_Mease"/>
</dbReference>
<dbReference type="Proteomes" id="UP000824250">
    <property type="component" value="Unassembled WGS sequence"/>
</dbReference>
<evidence type="ECO:0000259" key="11">
    <source>
        <dbReference type="Pfam" id="PF02602"/>
    </source>
</evidence>
<dbReference type="InterPro" id="IPR050161">
    <property type="entry name" value="Siro_Cobalamin_biosynth"/>
</dbReference>
<keyword evidence="2 8" id="KW-0489">Methyltransferase</keyword>
<dbReference type="InterPro" id="IPR022417">
    <property type="entry name" value="Porphobilin_deaminase_N"/>
</dbReference>
<dbReference type="PANTHER" id="PTHR45790">
    <property type="entry name" value="SIROHEME SYNTHASE-RELATED"/>
    <property type="match status" value="1"/>
</dbReference>
<organism evidence="12 13">
    <name type="scientific">Candidatus Copromonas faecavium</name>
    <name type="common">nom. illeg.</name>
    <dbReference type="NCBI Taxonomy" id="2840740"/>
    <lineage>
        <taxon>Bacteria</taxon>
        <taxon>Bacillati</taxon>
        <taxon>Bacillota</taxon>
        <taxon>Clostridia</taxon>
        <taxon>Lachnospirales</taxon>
        <taxon>Lachnospiraceae</taxon>
        <taxon>Candidatus Copromonas (nom. illeg.)</taxon>
    </lineage>
</organism>
<dbReference type="Gene3D" id="3.30.950.10">
    <property type="entry name" value="Methyltransferase, Cobalt-precorrin-4 Transmethylase, Domain 2"/>
    <property type="match status" value="1"/>
</dbReference>
<evidence type="ECO:0000259" key="10">
    <source>
        <dbReference type="Pfam" id="PF01379"/>
    </source>
</evidence>
<dbReference type="NCBIfam" id="TIGR01469">
    <property type="entry name" value="cobA_cysG_Cterm"/>
    <property type="match status" value="1"/>
</dbReference>
<dbReference type="Pfam" id="PF02602">
    <property type="entry name" value="HEM4"/>
    <property type="match status" value="1"/>
</dbReference>
<dbReference type="InterPro" id="IPR000860">
    <property type="entry name" value="HemC"/>
</dbReference>
<dbReference type="InterPro" id="IPR014776">
    <property type="entry name" value="4pyrrole_Mease_sub2"/>
</dbReference>
<dbReference type="InterPro" id="IPR036108">
    <property type="entry name" value="4pyrrol_syn_uPrphyn_synt_sf"/>
</dbReference>
<dbReference type="GO" id="GO:0032259">
    <property type="term" value="P:methylation"/>
    <property type="evidence" value="ECO:0007669"/>
    <property type="project" value="UniProtKB-KW"/>
</dbReference>
<name>A0A9D1A3D3_9FIRM</name>
<dbReference type="Pfam" id="PF01379">
    <property type="entry name" value="Porphobil_deam"/>
    <property type="match status" value="1"/>
</dbReference>
<comment type="function">
    <text evidence="1">Tetrapolymerization of the monopyrrole PBG into the hydroxymethylbilane pre-uroporphyrinogen in several discrete steps.</text>
</comment>
<dbReference type="FunFam" id="3.40.1010.10:FF:000001">
    <property type="entry name" value="Siroheme synthase"/>
    <property type="match status" value="1"/>
</dbReference>
<evidence type="ECO:0000256" key="7">
    <source>
        <dbReference type="NCBIfam" id="TIGR00212"/>
    </source>
</evidence>
<evidence type="ECO:0000313" key="12">
    <source>
        <dbReference type="EMBL" id="HIR05271.1"/>
    </source>
</evidence>
<dbReference type="PRINTS" id="PR00151">
    <property type="entry name" value="PORPHBDMNASE"/>
</dbReference>
<dbReference type="Gene3D" id="3.40.190.10">
    <property type="entry name" value="Periplasmic binding protein-like II"/>
    <property type="match status" value="2"/>
</dbReference>
<dbReference type="CDD" id="cd06578">
    <property type="entry name" value="HemD"/>
    <property type="match status" value="1"/>
</dbReference>
<comment type="catalytic activity">
    <reaction evidence="6">
        <text>4 porphobilinogen + H2O = hydroxymethylbilane + 4 NH4(+)</text>
        <dbReference type="Rhea" id="RHEA:13185"/>
        <dbReference type="ChEBI" id="CHEBI:15377"/>
        <dbReference type="ChEBI" id="CHEBI:28938"/>
        <dbReference type="ChEBI" id="CHEBI:57845"/>
        <dbReference type="ChEBI" id="CHEBI:58126"/>
        <dbReference type="EC" id="2.5.1.61"/>
    </reaction>
</comment>
<dbReference type="AlphaFoldDB" id="A0A9D1A3D3"/>
<feature type="domain" description="Tetrapyrrole methylase" evidence="9">
    <location>
        <begin position="304"/>
        <end position="512"/>
    </location>
</feature>
<keyword evidence="5" id="KW-0627">Porphyrin biosynthesis</keyword>
<dbReference type="Pfam" id="PF00590">
    <property type="entry name" value="TP_methylase"/>
    <property type="match status" value="1"/>
</dbReference>
<dbReference type="NCBIfam" id="TIGR00212">
    <property type="entry name" value="hemC"/>
    <property type="match status" value="1"/>
</dbReference>
<dbReference type="InterPro" id="IPR036803">
    <property type="entry name" value="Porphobilinogen_deaminase_C_sf"/>
</dbReference>
<evidence type="ECO:0000256" key="8">
    <source>
        <dbReference type="RuleBase" id="RU003960"/>
    </source>
</evidence>
<proteinExistence type="inferred from homology"/>
<dbReference type="PANTHER" id="PTHR45790:SF3">
    <property type="entry name" value="S-ADENOSYL-L-METHIONINE-DEPENDENT UROPORPHYRINOGEN III METHYLTRANSFERASE, CHLOROPLASTIC"/>
    <property type="match status" value="1"/>
</dbReference>
<dbReference type="SUPFAM" id="SSF69618">
    <property type="entry name" value="HemD-like"/>
    <property type="match status" value="1"/>
</dbReference>